<organism evidence="2 3">
    <name type="scientific">Actinokineospora xionganensis</name>
    <dbReference type="NCBI Taxonomy" id="2684470"/>
    <lineage>
        <taxon>Bacteria</taxon>
        <taxon>Bacillati</taxon>
        <taxon>Actinomycetota</taxon>
        <taxon>Actinomycetes</taxon>
        <taxon>Pseudonocardiales</taxon>
        <taxon>Pseudonocardiaceae</taxon>
        <taxon>Actinokineospora</taxon>
    </lineage>
</organism>
<dbReference type="PROSITE" id="PS51257">
    <property type="entry name" value="PROKAR_LIPOPROTEIN"/>
    <property type="match status" value="1"/>
</dbReference>
<proteinExistence type="predicted"/>
<evidence type="ECO:0000313" key="3">
    <source>
        <dbReference type="Proteomes" id="UP000734823"/>
    </source>
</evidence>
<evidence type="ECO:0000256" key="1">
    <source>
        <dbReference type="SAM" id="SignalP"/>
    </source>
</evidence>
<reference evidence="2 3" key="1">
    <citation type="submission" date="2020-06" db="EMBL/GenBank/DDBJ databases">
        <title>Actinokineospora xiongansis sp. nov., isolated from soil of Baiyangdian.</title>
        <authorList>
            <person name="Zhang X."/>
        </authorList>
    </citation>
    <scope>NUCLEOTIDE SEQUENCE [LARGE SCALE GENOMIC DNA]</scope>
    <source>
        <strain evidence="2 3">HBU206404</strain>
    </source>
</reference>
<dbReference type="Proteomes" id="UP000734823">
    <property type="component" value="Unassembled WGS sequence"/>
</dbReference>
<dbReference type="RefSeq" id="WP_187223714.1">
    <property type="nucleotide sequence ID" value="NZ_JABVED010000018.1"/>
</dbReference>
<keyword evidence="1" id="KW-0732">Signal</keyword>
<evidence type="ECO:0000313" key="2">
    <source>
        <dbReference type="EMBL" id="MBC6450615.1"/>
    </source>
</evidence>
<protein>
    <recommendedName>
        <fullName evidence="4">PknH-like extracellular domain-containing protein</fullName>
    </recommendedName>
</protein>
<evidence type="ECO:0008006" key="4">
    <source>
        <dbReference type="Google" id="ProtNLM"/>
    </source>
</evidence>
<feature type="signal peptide" evidence="1">
    <location>
        <begin position="1"/>
        <end position="20"/>
    </location>
</feature>
<feature type="chain" id="PRO_5046618943" description="PknH-like extracellular domain-containing protein" evidence="1">
    <location>
        <begin position="21"/>
        <end position="226"/>
    </location>
</feature>
<keyword evidence="3" id="KW-1185">Reference proteome</keyword>
<accession>A0ABR7LD64</accession>
<sequence length="226" mass="22790">MRRVQALAGAAVLPVLLATACSDRPNDLYTYYDDPSPEVTTQVAPSPTAATTARVTTTTAKRVSDPAAAALSAVDLAAEEVQPDGTPTTAVLAALPDCAAPLPSATDAVASTWRYASGSVLRQYVAVHGAAAAVDTIKGALTCGAFTVDGLRYEIDSAAKAAVPPGVDAGHSWCATNPRRSTCTLALASADVLSVVSVEASTLARAQAAIARLAPVAAGKLTSLND</sequence>
<comment type="caution">
    <text evidence="2">The sequence shown here is derived from an EMBL/GenBank/DDBJ whole genome shotgun (WGS) entry which is preliminary data.</text>
</comment>
<gene>
    <name evidence="2" type="ORF">GPZ80_25990</name>
</gene>
<name>A0ABR7LD64_9PSEU</name>
<dbReference type="EMBL" id="JABVED010000018">
    <property type="protein sequence ID" value="MBC6450615.1"/>
    <property type="molecule type" value="Genomic_DNA"/>
</dbReference>